<dbReference type="Proteomes" id="UP001595891">
    <property type="component" value="Unassembled WGS sequence"/>
</dbReference>
<dbReference type="GO" id="GO:0004519">
    <property type="term" value="F:endonuclease activity"/>
    <property type="evidence" value="ECO:0007669"/>
    <property type="project" value="UniProtKB-KW"/>
</dbReference>
<accession>A0ABV9EV23</accession>
<dbReference type="InterPro" id="IPR005135">
    <property type="entry name" value="Endo/exonuclease/phosphatase"/>
</dbReference>
<dbReference type="Gene3D" id="3.60.10.10">
    <property type="entry name" value="Endonuclease/exonuclease/phosphatase"/>
    <property type="match status" value="1"/>
</dbReference>
<protein>
    <submittedName>
        <fullName evidence="3">Endonuclease/exonuclease/phosphatase family protein</fullName>
    </submittedName>
</protein>
<dbReference type="InterPro" id="IPR036691">
    <property type="entry name" value="Endo/exonu/phosph_ase_sf"/>
</dbReference>
<dbReference type="Pfam" id="PF03372">
    <property type="entry name" value="Exo_endo_phos"/>
    <property type="match status" value="1"/>
</dbReference>
<evidence type="ECO:0000259" key="2">
    <source>
        <dbReference type="Pfam" id="PF03372"/>
    </source>
</evidence>
<feature type="domain" description="Endonuclease/exonuclease/phosphatase" evidence="2">
    <location>
        <begin position="32"/>
        <end position="286"/>
    </location>
</feature>
<dbReference type="RefSeq" id="WP_262850908.1">
    <property type="nucleotide sequence ID" value="NZ_JANZYP010000127.1"/>
</dbReference>
<proteinExistence type="predicted"/>
<keyword evidence="1" id="KW-0732">Signal</keyword>
<evidence type="ECO:0000256" key="1">
    <source>
        <dbReference type="SAM" id="SignalP"/>
    </source>
</evidence>
<feature type="signal peptide" evidence="1">
    <location>
        <begin position="1"/>
        <end position="25"/>
    </location>
</feature>
<name>A0ABV9EV23_9ACTN</name>
<dbReference type="EMBL" id="JBHSFN010000062">
    <property type="protein sequence ID" value="MFC4592540.1"/>
    <property type="molecule type" value="Genomic_DNA"/>
</dbReference>
<comment type="caution">
    <text evidence="3">The sequence shown here is derived from an EMBL/GenBank/DDBJ whole genome shotgun (WGS) entry which is preliminary data.</text>
</comment>
<feature type="chain" id="PRO_5045220203" evidence="1">
    <location>
        <begin position="26"/>
        <end position="295"/>
    </location>
</feature>
<keyword evidence="3" id="KW-0540">Nuclease</keyword>
<sequence length="295" mass="32290">MAVMKGRMMVAAVAVLAVVTPPAEARTELSVMTWNVCAGTNPRCGLYRADAEQLARSIGQYAVDRPIKPDVIFLEEFCTGAEGTLERWLEQRTGRRWSIRSWSILSNAGVPYACQPDRLGRSRGAQSITVAVADDAVTFQTLLLDAPPWYVKRAVVCATIPLKRVRACGTHLSSGETYDDREPGAPYRTKQVKDLMAFATQPGYWTVFGGDLNVTPPDSGAGSAAGRRAMAPAYQAYGECDQRGTSRNGQWTHSSGGVRKKLDYLFVPKGSMWRCDIAPLTALSDHRPLYIQIAL</sequence>
<reference evidence="4" key="1">
    <citation type="journal article" date="2019" name="Int. J. Syst. Evol. Microbiol.">
        <title>The Global Catalogue of Microorganisms (GCM) 10K type strain sequencing project: providing services to taxonomists for standard genome sequencing and annotation.</title>
        <authorList>
            <consortium name="The Broad Institute Genomics Platform"/>
            <consortium name="The Broad Institute Genome Sequencing Center for Infectious Disease"/>
            <person name="Wu L."/>
            <person name="Ma J."/>
        </authorList>
    </citation>
    <scope>NUCLEOTIDE SEQUENCE [LARGE SCALE GENOMIC DNA]</scope>
    <source>
        <strain evidence="4">CCUG 49560</strain>
    </source>
</reference>
<keyword evidence="3" id="KW-0378">Hydrolase</keyword>
<evidence type="ECO:0000313" key="3">
    <source>
        <dbReference type="EMBL" id="MFC4592540.1"/>
    </source>
</evidence>
<gene>
    <name evidence="3" type="ORF">ACFO8L_41105</name>
</gene>
<evidence type="ECO:0000313" key="4">
    <source>
        <dbReference type="Proteomes" id="UP001595891"/>
    </source>
</evidence>
<keyword evidence="4" id="KW-1185">Reference proteome</keyword>
<keyword evidence="3" id="KW-0255">Endonuclease</keyword>
<dbReference type="SUPFAM" id="SSF56219">
    <property type="entry name" value="DNase I-like"/>
    <property type="match status" value="1"/>
</dbReference>
<organism evidence="3 4">
    <name type="scientific">Sphaerisporangium corydalis</name>
    <dbReference type="NCBI Taxonomy" id="1441875"/>
    <lineage>
        <taxon>Bacteria</taxon>
        <taxon>Bacillati</taxon>
        <taxon>Actinomycetota</taxon>
        <taxon>Actinomycetes</taxon>
        <taxon>Streptosporangiales</taxon>
        <taxon>Streptosporangiaceae</taxon>
        <taxon>Sphaerisporangium</taxon>
    </lineage>
</organism>